<dbReference type="Gene3D" id="1.10.260.40">
    <property type="entry name" value="lambda repressor-like DNA-binding domains"/>
    <property type="match status" value="1"/>
</dbReference>
<evidence type="ECO:0000259" key="2">
    <source>
        <dbReference type="PROSITE" id="PS50943"/>
    </source>
</evidence>
<dbReference type="EMBL" id="JBHSOF010000011">
    <property type="protein sequence ID" value="MFC5663649.1"/>
    <property type="molecule type" value="Genomic_DNA"/>
</dbReference>
<feature type="compositionally biased region" description="Acidic residues" evidence="1">
    <location>
        <begin position="8"/>
        <end position="20"/>
    </location>
</feature>
<feature type="region of interest" description="Disordered" evidence="1">
    <location>
        <begin position="1"/>
        <end position="21"/>
    </location>
</feature>
<evidence type="ECO:0000313" key="3">
    <source>
        <dbReference type="EMBL" id="MFC5663649.1"/>
    </source>
</evidence>
<dbReference type="InterPro" id="IPR001387">
    <property type="entry name" value="Cro/C1-type_HTH"/>
</dbReference>
<organism evidence="3 4">
    <name type="scientific">Kitasatospora misakiensis</name>
    <dbReference type="NCBI Taxonomy" id="67330"/>
    <lineage>
        <taxon>Bacteria</taxon>
        <taxon>Bacillati</taxon>
        <taxon>Actinomycetota</taxon>
        <taxon>Actinomycetes</taxon>
        <taxon>Kitasatosporales</taxon>
        <taxon>Streptomycetaceae</taxon>
        <taxon>Kitasatospora</taxon>
    </lineage>
</organism>
<protein>
    <recommendedName>
        <fullName evidence="2">HTH cro/C1-type domain-containing protein</fullName>
    </recommendedName>
</protein>
<keyword evidence="4" id="KW-1185">Reference proteome</keyword>
<feature type="domain" description="HTH cro/C1-type" evidence="2">
    <location>
        <begin position="63"/>
        <end position="98"/>
    </location>
</feature>
<gene>
    <name evidence="3" type="ORF">ACFP3U_11725</name>
</gene>
<dbReference type="RefSeq" id="WP_380225316.1">
    <property type="nucleotide sequence ID" value="NZ_JBHSOF010000011.1"/>
</dbReference>
<dbReference type="InterPro" id="IPR010982">
    <property type="entry name" value="Lambda_DNA-bd_dom_sf"/>
</dbReference>
<reference evidence="4" key="1">
    <citation type="journal article" date="2019" name="Int. J. Syst. Evol. Microbiol.">
        <title>The Global Catalogue of Microorganisms (GCM) 10K type strain sequencing project: providing services to taxonomists for standard genome sequencing and annotation.</title>
        <authorList>
            <consortium name="The Broad Institute Genomics Platform"/>
            <consortium name="The Broad Institute Genome Sequencing Center for Infectious Disease"/>
            <person name="Wu L."/>
            <person name="Ma J."/>
        </authorList>
    </citation>
    <scope>NUCLEOTIDE SEQUENCE [LARGE SCALE GENOMIC DNA]</scope>
    <source>
        <strain evidence="4">CGMCC 4.1437</strain>
    </source>
</reference>
<proteinExistence type="predicted"/>
<comment type="caution">
    <text evidence="3">The sequence shown here is derived from an EMBL/GenBank/DDBJ whole genome shotgun (WGS) entry which is preliminary data.</text>
</comment>
<evidence type="ECO:0000256" key="1">
    <source>
        <dbReference type="SAM" id="MobiDB-lite"/>
    </source>
</evidence>
<dbReference type="Proteomes" id="UP001595975">
    <property type="component" value="Unassembled WGS sequence"/>
</dbReference>
<accession>A0ABW0X3X0</accession>
<name>A0ABW0X3X0_9ACTN</name>
<sequence>MGVRELDGADGVDGEVPADPEGERLGQRIEFLFTYVQPLGRRYTLQEVVDGIREAAGPGDSKVSVGRLWMLVKGKAGNPTVGTLRALGDFFGVPQAYFIDDEVADRVVAQLSLIAAMRANDVRSVALRAAAVATQSAQGVDMVRSLVERSGVLESGTGAAGSQTEP</sequence>
<dbReference type="PROSITE" id="PS50943">
    <property type="entry name" value="HTH_CROC1"/>
    <property type="match status" value="1"/>
</dbReference>
<evidence type="ECO:0000313" key="4">
    <source>
        <dbReference type="Proteomes" id="UP001595975"/>
    </source>
</evidence>